<evidence type="ECO:0000313" key="17">
    <source>
        <dbReference type="EMBL" id="TEB07813.1"/>
    </source>
</evidence>
<name>A0A4Y7RGA4_9FIRM</name>
<evidence type="ECO:0000256" key="2">
    <source>
        <dbReference type="ARBA" id="ARBA00005417"/>
    </source>
</evidence>
<reference evidence="17 18" key="1">
    <citation type="journal article" date="2018" name="Environ. Microbiol.">
        <title>Novel energy conservation strategies and behaviour of Pelotomaculum schinkii driving syntrophic propionate catabolism.</title>
        <authorList>
            <person name="Hidalgo-Ahumada C.A.P."/>
            <person name="Nobu M.K."/>
            <person name="Narihiro T."/>
            <person name="Tamaki H."/>
            <person name="Liu W.T."/>
            <person name="Kamagata Y."/>
            <person name="Stams A.J.M."/>
            <person name="Imachi H."/>
            <person name="Sousa D.Z."/>
        </authorList>
    </citation>
    <scope>NUCLEOTIDE SEQUENCE [LARGE SCALE GENOMIC DNA]</scope>
    <source>
        <strain evidence="17 18">HH</strain>
    </source>
</reference>
<dbReference type="InterPro" id="IPR003439">
    <property type="entry name" value="ABC_transporter-like_ATP-bd"/>
</dbReference>
<dbReference type="PROSITE" id="PS50893">
    <property type="entry name" value="ABC_TRANSPORTER_2"/>
    <property type="match status" value="2"/>
</dbReference>
<dbReference type="GO" id="GO:0016887">
    <property type="term" value="F:ATP hydrolysis activity"/>
    <property type="evidence" value="ECO:0007669"/>
    <property type="project" value="InterPro"/>
</dbReference>
<dbReference type="PROSITE" id="PS00211">
    <property type="entry name" value="ABC_TRANSPORTER_1"/>
    <property type="match status" value="2"/>
</dbReference>
<dbReference type="PANTHER" id="PTHR43297:SF13">
    <property type="entry name" value="NICKEL ABC TRANSPORTER, ATP-BINDING PROTEIN"/>
    <property type="match status" value="1"/>
</dbReference>
<evidence type="ECO:0000256" key="12">
    <source>
        <dbReference type="ARBA" id="ARBA00038669"/>
    </source>
</evidence>
<evidence type="ECO:0000256" key="10">
    <source>
        <dbReference type="ARBA" id="ARBA00023112"/>
    </source>
</evidence>
<evidence type="ECO:0000256" key="15">
    <source>
        <dbReference type="ARBA" id="ARBA00048610"/>
    </source>
</evidence>
<keyword evidence="17" id="KW-0378">Hydrolase</keyword>
<evidence type="ECO:0000313" key="18">
    <source>
        <dbReference type="Proteomes" id="UP000298324"/>
    </source>
</evidence>
<evidence type="ECO:0000256" key="3">
    <source>
        <dbReference type="ARBA" id="ARBA00022448"/>
    </source>
</evidence>
<dbReference type="NCBIfam" id="NF008453">
    <property type="entry name" value="PRK11308.1"/>
    <property type="match status" value="2"/>
</dbReference>
<keyword evidence="3" id="KW-0813">Transport</keyword>
<sequence>MLEVKNLEVSYDGLPVINGVSFELRRGDVLAVIGESGAGKTTLGLSILGLVEGRCSGAVILNERNILTCPEEERRRMRGKEVAMVFQNVEDALNPLYTVASQIVESLEIHSLWERAAACNRALELLATVGLEQRQARSYPHHLSGGEKQRALIALALSNNPDVLIFDEPTASLDALTKAHIITLLKKITLDKISLVITHDIATAARLTNKMAVLYGGRIVEAGVTGELLANPRHPYTRALLRSYPGMDTTKDLQGIPGRLSHEAAGCAFHPRCTQKAAVCGSEVPPLVNAGGRQIACHRGGIVPLLEIKKLSKSFGSHMALQGIELTLCEGETLALVGESGSGKTTLAKTVIGLIKADEGQILLDCGGEKAKNVRSHERVQMVFQNPGESINHRMNVLQAVKEPLDINRRNTEEEKLAQVKGVLNDVELPSDDLFLRKYPHQLSGGEIQRVAIARALVLNPKVLIADEPTSALDPSVQAKILKLLLNLQERKGVAILLITHDLALARKVSDRLAVIQQGRIVEEGPCAQVLRNPRSEYTRNLLAAMPGQAAVEQLKKSPSGAGWEALPCV</sequence>
<dbReference type="GO" id="GO:0015833">
    <property type="term" value="P:peptide transport"/>
    <property type="evidence" value="ECO:0007669"/>
    <property type="project" value="InterPro"/>
</dbReference>
<comment type="similarity">
    <text evidence="2">Belongs to the ABC transporter superfamily.</text>
</comment>
<dbReference type="InterPro" id="IPR027417">
    <property type="entry name" value="P-loop_NTPase"/>
</dbReference>
<evidence type="ECO:0000259" key="16">
    <source>
        <dbReference type="PROSITE" id="PS50893"/>
    </source>
</evidence>
<dbReference type="SMART" id="SM00382">
    <property type="entry name" value="AAA"/>
    <property type="match status" value="2"/>
</dbReference>
<accession>A0A4Y7RGA4</accession>
<gene>
    <name evidence="17" type="primary">gsiA_1</name>
    <name evidence="17" type="ORF">Psch_01368</name>
</gene>
<evidence type="ECO:0000256" key="7">
    <source>
        <dbReference type="ARBA" id="ARBA00022840"/>
    </source>
</evidence>
<dbReference type="Gene3D" id="3.40.50.300">
    <property type="entry name" value="P-loop containing nucleotide triphosphate hydrolases"/>
    <property type="match status" value="2"/>
</dbReference>
<dbReference type="InterPro" id="IPR003593">
    <property type="entry name" value="AAA+_ATPase"/>
</dbReference>
<keyword evidence="5" id="KW-0533">Nickel</keyword>
<dbReference type="Pfam" id="PF00005">
    <property type="entry name" value="ABC_tran"/>
    <property type="match status" value="2"/>
</dbReference>
<protein>
    <recommendedName>
        <fullName evidence="14">Nickel import system ATP-binding protein NikD</fullName>
        <ecNumber evidence="13">7.2.2.11</ecNumber>
    </recommendedName>
</protein>
<dbReference type="InterPro" id="IPR017871">
    <property type="entry name" value="ABC_transporter-like_CS"/>
</dbReference>
<keyword evidence="10" id="KW-0921">Nickel transport</keyword>
<dbReference type="PANTHER" id="PTHR43297">
    <property type="entry name" value="OLIGOPEPTIDE TRANSPORT ATP-BINDING PROTEIN APPD"/>
    <property type="match status" value="1"/>
</dbReference>
<keyword evidence="11" id="KW-0472">Membrane</keyword>
<dbReference type="GO" id="GO:0005886">
    <property type="term" value="C:plasma membrane"/>
    <property type="evidence" value="ECO:0007669"/>
    <property type="project" value="UniProtKB-SubCell"/>
</dbReference>
<evidence type="ECO:0000256" key="11">
    <source>
        <dbReference type="ARBA" id="ARBA00023136"/>
    </source>
</evidence>
<feature type="domain" description="ABC transporter" evidence="16">
    <location>
        <begin position="306"/>
        <end position="543"/>
    </location>
</feature>
<organism evidence="17 18">
    <name type="scientific">Pelotomaculum schinkii</name>
    <dbReference type="NCBI Taxonomy" id="78350"/>
    <lineage>
        <taxon>Bacteria</taxon>
        <taxon>Bacillati</taxon>
        <taxon>Bacillota</taxon>
        <taxon>Clostridia</taxon>
        <taxon>Eubacteriales</taxon>
        <taxon>Desulfotomaculaceae</taxon>
        <taxon>Pelotomaculum</taxon>
    </lineage>
</organism>
<evidence type="ECO:0000256" key="14">
    <source>
        <dbReference type="ARBA" id="ARBA00044143"/>
    </source>
</evidence>
<evidence type="ECO:0000256" key="6">
    <source>
        <dbReference type="ARBA" id="ARBA00022741"/>
    </source>
</evidence>
<comment type="catalytic activity">
    <reaction evidence="15">
        <text>Ni(2+)(out) + ATP + H2O = Ni(2+)(in) + ADP + phosphate + H(+)</text>
        <dbReference type="Rhea" id="RHEA:15557"/>
        <dbReference type="ChEBI" id="CHEBI:15377"/>
        <dbReference type="ChEBI" id="CHEBI:15378"/>
        <dbReference type="ChEBI" id="CHEBI:30616"/>
        <dbReference type="ChEBI" id="CHEBI:43474"/>
        <dbReference type="ChEBI" id="CHEBI:49786"/>
        <dbReference type="ChEBI" id="CHEBI:456216"/>
        <dbReference type="EC" id="7.2.2.11"/>
    </reaction>
    <physiologicalReaction direction="left-to-right" evidence="15">
        <dbReference type="Rhea" id="RHEA:15558"/>
    </physiologicalReaction>
</comment>
<evidence type="ECO:0000256" key="5">
    <source>
        <dbReference type="ARBA" id="ARBA00022596"/>
    </source>
</evidence>
<dbReference type="GO" id="GO:0005524">
    <property type="term" value="F:ATP binding"/>
    <property type="evidence" value="ECO:0007669"/>
    <property type="project" value="UniProtKB-KW"/>
</dbReference>
<evidence type="ECO:0000256" key="8">
    <source>
        <dbReference type="ARBA" id="ARBA00022967"/>
    </source>
</evidence>
<evidence type="ECO:0000256" key="1">
    <source>
        <dbReference type="ARBA" id="ARBA00004202"/>
    </source>
</evidence>
<dbReference type="CDD" id="cd03257">
    <property type="entry name" value="ABC_NikE_OppD_transporters"/>
    <property type="match status" value="2"/>
</dbReference>
<keyword evidence="18" id="KW-1185">Reference proteome</keyword>
<dbReference type="Pfam" id="PF08352">
    <property type="entry name" value="oligo_HPY"/>
    <property type="match status" value="2"/>
</dbReference>
<comment type="subcellular location">
    <subcellularLocation>
        <location evidence="1">Cell membrane</location>
        <topology evidence="1">Peripheral membrane protein</topology>
    </subcellularLocation>
</comment>
<feature type="domain" description="ABC transporter" evidence="16">
    <location>
        <begin position="2"/>
        <end position="241"/>
    </location>
</feature>
<dbReference type="InterPro" id="IPR050388">
    <property type="entry name" value="ABC_Ni/Peptide_Import"/>
</dbReference>
<evidence type="ECO:0000256" key="4">
    <source>
        <dbReference type="ARBA" id="ARBA00022475"/>
    </source>
</evidence>
<proteinExistence type="inferred from homology"/>
<dbReference type="Proteomes" id="UP000298324">
    <property type="component" value="Unassembled WGS sequence"/>
</dbReference>
<dbReference type="InterPro" id="IPR013563">
    <property type="entry name" value="Oligopep_ABC_C"/>
</dbReference>
<dbReference type="GO" id="GO:0015413">
    <property type="term" value="F:ABC-type nickel transporter activity"/>
    <property type="evidence" value="ECO:0007669"/>
    <property type="project" value="UniProtKB-EC"/>
</dbReference>
<evidence type="ECO:0000256" key="9">
    <source>
        <dbReference type="ARBA" id="ARBA00023065"/>
    </source>
</evidence>
<dbReference type="NCBIfam" id="TIGR01727">
    <property type="entry name" value="oligo_HPY"/>
    <property type="match status" value="1"/>
</dbReference>
<comment type="subunit">
    <text evidence="12">The complex is composed of two ATP-binding proteins (NikD and NikE), two transmembrane proteins (NikB and NikC) and a solute-binding protein (NikA).</text>
</comment>
<dbReference type="AlphaFoldDB" id="A0A4Y7RGA4"/>
<comment type="caution">
    <text evidence="17">The sequence shown here is derived from an EMBL/GenBank/DDBJ whole genome shotgun (WGS) entry which is preliminary data.</text>
</comment>
<keyword evidence="8" id="KW-1278">Translocase</keyword>
<keyword evidence="9" id="KW-0406">Ion transport</keyword>
<dbReference type="RefSeq" id="WP_190239605.1">
    <property type="nucleotide sequence ID" value="NZ_QFGA01000001.1"/>
</dbReference>
<dbReference type="EMBL" id="QFGA01000001">
    <property type="protein sequence ID" value="TEB07813.1"/>
    <property type="molecule type" value="Genomic_DNA"/>
</dbReference>
<dbReference type="SUPFAM" id="SSF52540">
    <property type="entry name" value="P-loop containing nucleoside triphosphate hydrolases"/>
    <property type="match status" value="2"/>
</dbReference>
<keyword evidence="4" id="KW-1003">Cell membrane</keyword>
<keyword evidence="6" id="KW-0547">Nucleotide-binding</keyword>
<keyword evidence="7 17" id="KW-0067">ATP-binding</keyword>
<evidence type="ECO:0000256" key="13">
    <source>
        <dbReference type="ARBA" id="ARBA00039098"/>
    </source>
</evidence>
<dbReference type="EC" id="7.2.2.11" evidence="13"/>